<dbReference type="AlphaFoldDB" id="A0A395GTJ3"/>
<dbReference type="RefSeq" id="XP_025572325.1">
    <property type="nucleotide sequence ID" value="XM_025713920.1"/>
</dbReference>
<dbReference type="GeneID" id="37218785"/>
<keyword evidence="1" id="KW-0812">Transmembrane</keyword>
<keyword evidence="1" id="KW-1133">Transmembrane helix</keyword>
<dbReference type="Proteomes" id="UP000249402">
    <property type="component" value="Unassembled WGS sequence"/>
</dbReference>
<proteinExistence type="predicted"/>
<feature type="transmembrane region" description="Helical" evidence="1">
    <location>
        <begin position="20"/>
        <end position="42"/>
    </location>
</feature>
<keyword evidence="1" id="KW-0472">Membrane</keyword>
<reference evidence="2 3" key="1">
    <citation type="submission" date="2018-02" db="EMBL/GenBank/DDBJ databases">
        <title>The genomes of Aspergillus section Nigri reveals drivers in fungal speciation.</title>
        <authorList>
            <consortium name="DOE Joint Genome Institute"/>
            <person name="Vesth T.C."/>
            <person name="Nybo J."/>
            <person name="Theobald S."/>
            <person name="Brandl J."/>
            <person name="Frisvad J.C."/>
            <person name="Nielsen K.F."/>
            <person name="Lyhne E.K."/>
            <person name="Kogle M.E."/>
            <person name="Kuo A."/>
            <person name="Riley R."/>
            <person name="Clum A."/>
            <person name="Nolan M."/>
            <person name="Lipzen A."/>
            <person name="Salamov A."/>
            <person name="Henrissat B."/>
            <person name="Wiebenga A."/>
            <person name="De vries R.P."/>
            <person name="Grigoriev I.V."/>
            <person name="Mortensen U.H."/>
            <person name="Andersen M.R."/>
            <person name="Baker S.E."/>
        </authorList>
    </citation>
    <scope>NUCLEOTIDE SEQUENCE [LARGE SCALE GENOMIC DNA]</scope>
    <source>
        <strain evidence="2 3">CBS 121593</strain>
    </source>
</reference>
<accession>A0A395GTJ3</accession>
<evidence type="ECO:0000256" key="1">
    <source>
        <dbReference type="SAM" id="Phobius"/>
    </source>
</evidence>
<sequence>MAGCVPVPAVVPFFSLLPFSFFFFFFLLSFPLSSLLIGRIIISRFHGMGFNLCLSLCCDRKKVPATGGTIGTNDHFPWVKIGMILFLDQFNLLPPSCS</sequence>
<dbReference type="VEuPathDB" id="FungiDB:BO80DRAFT_167494"/>
<name>A0A395GTJ3_9EURO</name>
<evidence type="ECO:0000313" key="2">
    <source>
        <dbReference type="EMBL" id="RAK97997.1"/>
    </source>
</evidence>
<organism evidence="2 3">
    <name type="scientific">Aspergillus ibericus CBS 121593</name>
    <dbReference type="NCBI Taxonomy" id="1448316"/>
    <lineage>
        <taxon>Eukaryota</taxon>
        <taxon>Fungi</taxon>
        <taxon>Dikarya</taxon>
        <taxon>Ascomycota</taxon>
        <taxon>Pezizomycotina</taxon>
        <taxon>Eurotiomycetes</taxon>
        <taxon>Eurotiomycetidae</taxon>
        <taxon>Eurotiales</taxon>
        <taxon>Aspergillaceae</taxon>
        <taxon>Aspergillus</taxon>
        <taxon>Aspergillus subgen. Circumdati</taxon>
    </lineage>
</organism>
<evidence type="ECO:0000313" key="3">
    <source>
        <dbReference type="Proteomes" id="UP000249402"/>
    </source>
</evidence>
<dbReference type="OrthoDB" id="10541478at2759"/>
<keyword evidence="3" id="KW-1185">Reference proteome</keyword>
<protein>
    <submittedName>
        <fullName evidence="2">Uncharacterized protein</fullName>
    </submittedName>
</protein>
<gene>
    <name evidence="2" type="ORF">BO80DRAFT_167494</name>
</gene>
<dbReference type="EMBL" id="KZ824457">
    <property type="protein sequence ID" value="RAK97997.1"/>
    <property type="molecule type" value="Genomic_DNA"/>
</dbReference>